<dbReference type="Proteomes" id="UP000316343">
    <property type="component" value="Unassembled WGS sequence"/>
</dbReference>
<keyword evidence="2" id="KW-1185">Reference proteome</keyword>
<name>A0A547P9W5_9SPHN</name>
<dbReference type="EMBL" id="VHJK01000001">
    <property type="protein sequence ID" value="TRD10942.1"/>
    <property type="molecule type" value="Genomic_DNA"/>
</dbReference>
<dbReference type="RefSeq" id="WP_142787204.1">
    <property type="nucleotide sequence ID" value="NZ_VHJK01000001.1"/>
</dbReference>
<sequence length="327" mass="35965">MSQIMAPIDAIMREPPNVWLTSFYGFDPGNWGFLGFSTDSQRRSFIRRSEPGALVVIYAVGNAPSDMLGRVVGVLQCSHRVNHAQAFMSPMAWEAKKNDPDREDRWDLGVKAIRAWRVAADARPLIADFANETYSAGRAQTIGSQGMPLTSEEARKLLDLDLQEVSVFGEIPVDDARLAKGSDLFGVNKAGPVSQNPHMVREAEGPKSLYQLKLDGDMSAFLGEDAGDDIVVKVGMSGSPPTRCEDHNRALPNGAFRWRLLRSNETAGEPHFPNSRIAIEGENGMKKLLTKNGKWLGGEFFRASGDLVDEAWAVGMRDAKRWADLSS</sequence>
<reference evidence="1 2" key="1">
    <citation type="submission" date="2019-06" db="EMBL/GenBank/DDBJ databases">
        <title>Erythrobacter insulae sp. nov., isolated from a tidal flat.</title>
        <authorList>
            <person name="Yoon J.-H."/>
        </authorList>
    </citation>
    <scope>NUCLEOTIDE SEQUENCE [LARGE SCALE GENOMIC DNA]</scope>
    <source>
        <strain evidence="1 2">JBTF-M21</strain>
    </source>
</reference>
<comment type="caution">
    <text evidence="1">The sequence shown here is derived from an EMBL/GenBank/DDBJ whole genome shotgun (WGS) entry which is preliminary data.</text>
</comment>
<accession>A0A547P9W5</accession>
<evidence type="ECO:0000313" key="1">
    <source>
        <dbReference type="EMBL" id="TRD10942.1"/>
    </source>
</evidence>
<protein>
    <submittedName>
        <fullName evidence="1">Uncharacterized protein</fullName>
    </submittedName>
</protein>
<evidence type="ECO:0000313" key="2">
    <source>
        <dbReference type="Proteomes" id="UP000316343"/>
    </source>
</evidence>
<gene>
    <name evidence="1" type="ORF">FGU71_03090</name>
</gene>
<proteinExistence type="predicted"/>
<organism evidence="1 2">
    <name type="scientific">Erythrobacter insulae</name>
    <dbReference type="NCBI Taxonomy" id="2584124"/>
    <lineage>
        <taxon>Bacteria</taxon>
        <taxon>Pseudomonadati</taxon>
        <taxon>Pseudomonadota</taxon>
        <taxon>Alphaproteobacteria</taxon>
        <taxon>Sphingomonadales</taxon>
        <taxon>Erythrobacteraceae</taxon>
        <taxon>Erythrobacter/Porphyrobacter group</taxon>
        <taxon>Erythrobacter</taxon>
    </lineage>
</organism>
<dbReference type="OrthoDB" id="7874519at2"/>
<dbReference type="AlphaFoldDB" id="A0A547P9W5"/>